<evidence type="ECO:0000313" key="15">
    <source>
        <dbReference type="Proteomes" id="UP000186817"/>
    </source>
</evidence>
<dbReference type="PROSITE" id="PS01358">
    <property type="entry name" value="ZF_RANBP2_1"/>
    <property type="match status" value="2"/>
</dbReference>
<protein>
    <recommendedName>
        <fullName evidence="4">RanBP-type and C3HC4-type zinc finger-containing protein 1</fullName>
        <ecNumber evidence="3">2.3.2.31</ecNumber>
    </recommendedName>
</protein>
<evidence type="ECO:0000256" key="6">
    <source>
        <dbReference type="ARBA" id="ARBA00022723"/>
    </source>
</evidence>
<dbReference type="InterPro" id="IPR039739">
    <property type="entry name" value="MAG2/RNF10"/>
</dbReference>
<dbReference type="EC" id="2.3.2.31" evidence="3"/>
<dbReference type="InterPro" id="IPR017907">
    <property type="entry name" value="Znf_RING_CS"/>
</dbReference>
<feature type="compositionally biased region" description="Basic residues" evidence="11">
    <location>
        <begin position="671"/>
        <end position="681"/>
    </location>
</feature>
<feature type="domain" description="RanBP2-type" evidence="13">
    <location>
        <begin position="256"/>
        <end position="286"/>
    </location>
</feature>
<feature type="region of interest" description="Disordered" evidence="11">
    <location>
        <begin position="185"/>
        <end position="218"/>
    </location>
</feature>
<feature type="repeat" description="ANK" evidence="9">
    <location>
        <begin position="134"/>
        <end position="166"/>
    </location>
</feature>
<evidence type="ECO:0000256" key="10">
    <source>
        <dbReference type="PROSITE-ProRule" id="PRU00322"/>
    </source>
</evidence>
<feature type="domain" description="RanBP2-type" evidence="13">
    <location>
        <begin position="229"/>
        <end position="258"/>
    </location>
</feature>
<dbReference type="GO" id="GO:0061630">
    <property type="term" value="F:ubiquitin protein ligase activity"/>
    <property type="evidence" value="ECO:0007669"/>
    <property type="project" value="UniProtKB-EC"/>
</dbReference>
<dbReference type="SMART" id="SM00184">
    <property type="entry name" value="RING"/>
    <property type="match status" value="1"/>
</dbReference>
<dbReference type="PANTHER" id="PTHR12983">
    <property type="entry name" value="RING FINGER 10 FAMILY MEMBER"/>
    <property type="match status" value="1"/>
</dbReference>
<feature type="region of interest" description="Disordered" evidence="11">
    <location>
        <begin position="1242"/>
        <end position="1295"/>
    </location>
</feature>
<keyword evidence="15" id="KW-1185">Reference proteome</keyword>
<keyword evidence="5" id="KW-0963">Cytoplasm</keyword>
<dbReference type="InterPro" id="IPR001841">
    <property type="entry name" value="Znf_RING"/>
</dbReference>
<proteinExistence type="predicted"/>
<comment type="catalytic activity">
    <reaction evidence="1">
        <text>[E2 ubiquitin-conjugating enzyme]-S-ubiquitinyl-L-cysteine + [acceptor protein]-L-lysine = [E2 ubiquitin-conjugating enzyme]-L-cysteine + [acceptor protein]-N(6)-ubiquitinyl-L-lysine.</text>
        <dbReference type="EC" id="2.3.2.31"/>
    </reaction>
</comment>
<evidence type="ECO:0000256" key="3">
    <source>
        <dbReference type="ARBA" id="ARBA00012251"/>
    </source>
</evidence>
<evidence type="ECO:0000256" key="5">
    <source>
        <dbReference type="ARBA" id="ARBA00022490"/>
    </source>
</evidence>
<evidence type="ECO:0000259" key="12">
    <source>
        <dbReference type="PROSITE" id="PS50089"/>
    </source>
</evidence>
<comment type="subcellular location">
    <subcellularLocation>
        <location evidence="2">Cytoplasm</location>
    </subcellularLocation>
</comment>
<dbReference type="SUPFAM" id="SSF48403">
    <property type="entry name" value="Ankyrin repeat"/>
    <property type="match status" value="1"/>
</dbReference>
<evidence type="ECO:0000256" key="2">
    <source>
        <dbReference type="ARBA" id="ARBA00004496"/>
    </source>
</evidence>
<feature type="compositionally biased region" description="Acidic residues" evidence="11">
    <location>
        <begin position="766"/>
        <end position="790"/>
    </location>
</feature>
<evidence type="ECO:0000256" key="9">
    <source>
        <dbReference type="PROSITE-ProRule" id="PRU00023"/>
    </source>
</evidence>
<evidence type="ECO:0000259" key="13">
    <source>
        <dbReference type="PROSITE" id="PS50199"/>
    </source>
</evidence>
<accession>A0A1Q9F3W6</accession>
<dbReference type="Proteomes" id="UP000186817">
    <property type="component" value="Unassembled WGS sequence"/>
</dbReference>
<dbReference type="PROSITE" id="PS00518">
    <property type="entry name" value="ZF_RING_1"/>
    <property type="match status" value="1"/>
</dbReference>
<dbReference type="GO" id="GO:0045944">
    <property type="term" value="P:positive regulation of transcription by RNA polymerase II"/>
    <property type="evidence" value="ECO:0007669"/>
    <property type="project" value="TreeGrafter"/>
</dbReference>
<dbReference type="InterPro" id="IPR001876">
    <property type="entry name" value="Znf_RanBP2"/>
</dbReference>
<feature type="domain" description="RING-type" evidence="12">
    <location>
        <begin position="391"/>
        <end position="442"/>
    </location>
</feature>
<dbReference type="InterPro" id="IPR036443">
    <property type="entry name" value="Znf_RanBP2_sf"/>
</dbReference>
<feature type="region of interest" description="Disordered" evidence="11">
    <location>
        <begin position="723"/>
        <end position="816"/>
    </location>
</feature>
<dbReference type="InterPro" id="IPR013083">
    <property type="entry name" value="Znf_RING/FYVE/PHD"/>
</dbReference>
<keyword evidence="8" id="KW-0862">Zinc</keyword>
<dbReference type="GO" id="GO:0008270">
    <property type="term" value="F:zinc ion binding"/>
    <property type="evidence" value="ECO:0007669"/>
    <property type="project" value="UniProtKB-KW"/>
</dbReference>
<name>A0A1Q9F3W6_SYMMI</name>
<dbReference type="PROSITE" id="PS50199">
    <property type="entry name" value="ZF_RANBP2_2"/>
    <property type="match status" value="2"/>
</dbReference>
<organism evidence="14 15">
    <name type="scientific">Symbiodinium microadriaticum</name>
    <name type="common">Dinoflagellate</name>
    <name type="synonym">Zooxanthella microadriatica</name>
    <dbReference type="NCBI Taxonomy" id="2951"/>
    <lineage>
        <taxon>Eukaryota</taxon>
        <taxon>Sar</taxon>
        <taxon>Alveolata</taxon>
        <taxon>Dinophyceae</taxon>
        <taxon>Suessiales</taxon>
        <taxon>Symbiodiniaceae</taxon>
        <taxon>Symbiodinium</taxon>
    </lineage>
</organism>
<evidence type="ECO:0000256" key="7">
    <source>
        <dbReference type="ARBA" id="ARBA00022771"/>
    </source>
</evidence>
<feature type="compositionally biased region" description="Low complexity" evidence="11">
    <location>
        <begin position="1267"/>
        <end position="1276"/>
    </location>
</feature>
<dbReference type="OrthoDB" id="302966at2759"/>
<evidence type="ECO:0000313" key="14">
    <source>
        <dbReference type="EMBL" id="OLQ14385.1"/>
    </source>
</evidence>
<comment type="caution">
    <text evidence="14">The sequence shown here is derived from an EMBL/GenBank/DDBJ whole genome shotgun (WGS) entry which is preliminary data.</text>
</comment>
<evidence type="ECO:0000256" key="8">
    <source>
        <dbReference type="ARBA" id="ARBA00022833"/>
    </source>
</evidence>
<keyword evidence="9" id="KW-0040">ANK repeat</keyword>
<dbReference type="PANTHER" id="PTHR12983:SF9">
    <property type="entry name" value="E3 UBIQUITIN-PROTEIN LIGASE RNF10"/>
    <property type="match status" value="1"/>
</dbReference>
<feature type="compositionally biased region" description="Basic and acidic residues" evidence="11">
    <location>
        <begin position="756"/>
        <end position="765"/>
    </location>
</feature>
<dbReference type="PROSITE" id="PS50297">
    <property type="entry name" value="ANK_REP_REGION"/>
    <property type="match status" value="1"/>
</dbReference>
<dbReference type="GO" id="GO:0000976">
    <property type="term" value="F:transcription cis-regulatory region binding"/>
    <property type="evidence" value="ECO:0007669"/>
    <property type="project" value="TreeGrafter"/>
</dbReference>
<dbReference type="GO" id="GO:0005737">
    <property type="term" value="C:cytoplasm"/>
    <property type="evidence" value="ECO:0007669"/>
    <property type="project" value="UniProtKB-SubCell"/>
</dbReference>
<dbReference type="InterPro" id="IPR002110">
    <property type="entry name" value="Ankyrin_rpt"/>
</dbReference>
<sequence length="1295" mass="138327">MDDAAQHNFLDLAKTRQWLEVQRVLLGKPHLVNAQPCGRFSALHQASQANNAGAVSFLLEARADVNAKTSAGQIAADLATDKEVKALLHGRHAQLSARQDLEHQFLNLAKARKWKELAGFLAEVPDLARAQPGGRWSALHQAASAGHLETIRLLLSCRADTTARNSDGKTPVEVATAAARPLLELIDIDSSPEREGEPSKRAKTDSGPSPNFSRLEPLNPSSSCHPLRMDGNWSCPACTFENPPSADCCEVCESARPGSGWTCAFCTLLNPNGRASCEACGQARRPPAASPKPRAAKAKAVKRNEAWLPANHLLAYQGYTAKPKASGPRRTTNWWSAKKQDFVRGSCRLVLDSKLAKGSPASVAALTGSELWQHVWRVDMPCEASEEMPTCPICLGEPELIRTPPCGHVICYLCALRHHQASQAAACAKASLKQACKCPVCSQVMRLEDLRPVRLELQHLPKPEEGGSLVFTLVRRTGLHYLSLADDTLPRGCQPHLPQEGEPGATFARRIFGDPELYLSHLHEDLRVLESAAASGGEEAPLARSAIEALQTQLVSPGKSTQGLKDASSESSSSETLVFYQSSDGQLIFLEPYLMKQLLSEHRNWAHLPSSVTLRPLRTMRQEPLTDQMKQRHRFLAHLPSDAAGNLIAFADGKIEGDSSRPEPAPGKGGRQGRQRNRRKEHVVPVQSLGKRRSLEAATTLQRFVQALTASAMPEGSVALPYQASSAQEEGGDAADKAASEGGLETAGDRPTVCRRPSDDAHQDAEDAWSDAEEPAEEEPAQEEPVEDQPVEQQSGEKEPAEGETIESAEPSGREEISVELQHLNPEAAIPENLKPSCCPAAHGLFGPKLTVSDVMLTETGPFELAAPRSEPRKGVYHFQPSTGSLQVGGEEIARFSAEAVSNLSFPSFIAERPTTSHFASCVSVVSGEIIEEIQKASNAGALFVLPSQLNGAEYPMHNYIVDQISKYKYDKTGGPRGQLAVHPAVGQFILDNAACDKRPLGLDATDVALAAAKASPSWPSGYNLHVKNGYMAVPHCPASSQGAVLTSLRSSLHRVRCLSAWGVPAVGLRPDFQDFSTASHKVHMVYASAIPVKAYLNAGNLDVGFQEEISRFIIISQYFGALRMAAAAAKPPAKQRVVLMPLGGGVFNNRSEVIAGALVTALEVLADQGVDVYSRLDVRLLAFRGSAGEQERMAKLFGSLAAPGPPGAGPAGPAGPVAVSAAAAPPTAAASASAASTATAAAFSALRSEEAPRHEEPRAEPRAEAGAEASASKAKAPAKPKKSVLDMLMGSDSQ</sequence>
<dbReference type="Gene3D" id="4.10.1060.10">
    <property type="entry name" value="Zinc finger, RanBP2-type"/>
    <property type="match status" value="1"/>
</dbReference>
<dbReference type="Gene3D" id="2.30.30.380">
    <property type="entry name" value="Zn-finger domain of Sec23/24"/>
    <property type="match status" value="1"/>
</dbReference>
<evidence type="ECO:0000256" key="1">
    <source>
        <dbReference type="ARBA" id="ARBA00001798"/>
    </source>
</evidence>
<dbReference type="PROSITE" id="PS50089">
    <property type="entry name" value="ZF_RING_2"/>
    <property type="match status" value="1"/>
</dbReference>
<dbReference type="PROSITE" id="PS50088">
    <property type="entry name" value="ANK_REPEAT"/>
    <property type="match status" value="2"/>
</dbReference>
<reference evidence="14 15" key="1">
    <citation type="submission" date="2016-02" db="EMBL/GenBank/DDBJ databases">
        <title>Genome analysis of coral dinoflagellate symbionts highlights evolutionary adaptations to a symbiotic lifestyle.</title>
        <authorList>
            <person name="Aranda M."/>
            <person name="Li Y."/>
            <person name="Liew Y.J."/>
            <person name="Baumgarten S."/>
            <person name="Simakov O."/>
            <person name="Wilson M."/>
            <person name="Piel J."/>
            <person name="Ashoor H."/>
            <person name="Bougouffa S."/>
            <person name="Bajic V.B."/>
            <person name="Ryu T."/>
            <person name="Ravasi T."/>
            <person name="Bayer T."/>
            <person name="Micklem G."/>
            <person name="Kim H."/>
            <person name="Bhak J."/>
            <person name="Lajeunesse T.C."/>
            <person name="Voolstra C.R."/>
        </authorList>
    </citation>
    <scope>NUCLEOTIDE SEQUENCE [LARGE SCALE GENOMIC DNA]</scope>
    <source>
        <strain evidence="14 15">CCMP2467</strain>
    </source>
</reference>
<dbReference type="SMART" id="SM00547">
    <property type="entry name" value="ZnF_RBZ"/>
    <property type="match status" value="2"/>
</dbReference>
<feature type="region of interest" description="Disordered" evidence="11">
    <location>
        <begin position="654"/>
        <end position="691"/>
    </location>
</feature>
<dbReference type="SUPFAM" id="SSF57850">
    <property type="entry name" value="RING/U-box"/>
    <property type="match status" value="1"/>
</dbReference>
<dbReference type="Gene3D" id="3.30.40.10">
    <property type="entry name" value="Zinc/RING finger domain, C3HC4 (zinc finger)"/>
    <property type="match status" value="1"/>
</dbReference>
<evidence type="ECO:0000256" key="4">
    <source>
        <dbReference type="ARBA" id="ARBA00017887"/>
    </source>
</evidence>
<feature type="repeat" description="ANK" evidence="9">
    <location>
        <begin position="38"/>
        <end position="70"/>
    </location>
</feature>
<dbReference type="SMART" id="SM00248">
    <property type="entry name" value="ANK"/>
    <property type="match status" value="2"/>
</dbReference>
<feature type="compositionally biased region" description="Basic and acidic residues" evidence="11">
    <location>
        <begin position="1248"/>
        <end position="1266"/>
    </location>
</feature>
<dbReference type="EMBL" id="LSRX01000016">
    <property type="protein sequence ID" value="OLQ14385.1"/>
    <property type="molecule type" value="Genomic_DNA"/>
</dbReference>
<keyword evidence="6" id="KW-0479">Metal-binding</keyword>
<keyword evidence="7 10" id="KW-0863">Zinc-finger</keyword>
<feature type="compositionally biased region" description="Basic and acidic residues" evidence="11">
    <location>
        <begin position="191"/>
        <end position="204"/>
    </location>
</feature>
<dbReference type="Pfam" id="PF00023">
    <property type="entry name" value="Ank"/>
    <property type="match status" value="2"/>
</dbReference>
<gene>
    <name evidence="14" type="primary">SPBP8B7.23</name>
    <name evidence="14" type="ORF">AK812_SmicGene1571</name>
</gene>
<dbReference type="SUPFAM" id="SSF90209">
    <property type="entry name" value="Ran binding protein zinc finger-like"/>
    <property type="match status" value="2"/>
</dbReference>
<dbReference type="InterPro" id="IPR036770">
    <property type="entry name" value="Ankyrin_rpt-contain_sf"/>
</dbReference>
<dbReference type="Gene3D" id="1.25.40.20">
    <property type="entry name" value="Ankyrin repeat-containing domain"/>
    <property type="match status" value="2"/>
</dbReference>
<evidence type="ECO:0000256" key="11">
    <source>
        <dbReference type="SAM" id="MobiDB-lite"/>
    </source>
</evidence>